<evidence type="ECO:0000313" key="2">
    <source>
        <dbReference type="EMBL" id="CAA2970309.1"/>
    </source>
</evidence>
<keyword evidence="1" id="KW-0812">Transmembrane</keyword>
<dbReference type="AlphaFoldDB" id="A0A8S0QW91"/>
<reference evidence="2 3" key="1">
    <citation type="submission" date="2019-12" db="EMBL/GenBank/DDBJ databases">
        <authorList>
            <person name="Alioto T."/>
            <person name="Alioto T."/>
            <person name="Gomez Garrido J."/>
        </authorList>
    </citation>
    <scope>NUCLEOTIDE SEQUENCE [LARGE SCALE GENOMIC DNA]</scope>
</reference>
<comment type="caution">
    <text evidence="2">The sequence shown here is derived from an EMBL/GenBank/DDBJ whole genome shotgun (WGS) entry which is preliminary data.</text>
</comment>
<dbReference type="Proteomes" id="UP000594638">
    <property type="component" value="Unassembled WGS sequence"/>
</dbReference>
<keyword evidence="3" id="KW-1185">Reference proteome</keyword>
<dbReference type="EMBL" id="CACTIH010001969">
    <property type="protein sequence ID" value="CAA2970309.1"/>
    <property type="molecule type" value="Genomic_DNA"/>
</dbReference>
<name>A0A8S0QW91_OLEEU</name>
<feature type="transmembrane region" description="Helical" evidence="1">
    <location>
        <begin position="161"/>
        <end position="178"/>
    </location>
</feature>
<evidence type="ECO:0000313" key="3">
    <source>
        <dbReference type="Proteomes" id="UP000594638"/>
    </source>
</evidence>
<protein>
    <submittedName>
        <fullName evidence="2">Uncharacterized protein</fullName>
    </submittedName>
</protein>
<sequence>MVVKVGCKFAYRPVELRTGSMSLLVDHLTIHPFPSPGQHWILNCTPTGYNKNNLPVMEYATTIEREEESGTTIESEDDKDEDISARNLWRRVIFNGIDSTIMLINCAIIYLRTSSANAIEGNWGLFIMMAAYLFHLTRKLIHVVQRSLFPNEYNVVMPTSVYSWMALMEFVILLVFLLI</sequence>
<proteinExistence type="predicted"/>
<accession>A0A8S0QW91</accession>
<dbReference type="Gramene" id="OE9A093322T2">
    <property type="protein sequence ID" value="OE9A093322C2"/>
    <property type="gene ID" value="OE9A093322"/>
</dbReference>
<keyword evidence="1" id="KW-0472">Membrane</keyword>
<keyword evidence="1" id="KW-1133">Transmembrane helix</keyword>
<dbReference type="OrthoDB" id="1695837at2759"/>
<organism evidence="2 3">
    <name type="scientific">Olea europaea subsp. europaea</name>
    <dbReference type="NCBI Taxonomy" id="158383"/>
    <lineage>
        <taxon>Eukaryota</taxon>
        <taxon>Viridiplantae</taxon>
        <taxon>Streptophyta</taxon>
        <taxon>Embryophyta</taxon>
        <taxon>Tracheophyta</taxon>
        <taxon>Spermatophyta</taxon>
        <taxon>Magnoliopsida</taxon>
        <taxon>eudicotyledons</taxon>
        <taxon>Gunneridae</taxon>
        <taxon>Pentapetalae</taxon>
        <taxon>asterids</taxon>
        <taxon>lamiids</taxon>
        <taxon>Lamiales</taxon>
        <taxon>Oleaceae</taxon>
        <taxon>Oleeae</taxon>
        <taxon>Olea</taxon>
    </lineage>
</organism>
<evidence type="ECO:0000256" key="1">
    <source>
        <dbReference type="SAM" id="Phobius"/>
    </source>
</evidence>
<gene>
    <name evidence="2" type="ORF">OLEA9_A093322</name>
</gene>
<feature type="transmembrane region" description="Helical" evidence="1">
    <location>
        <begin position="123"/>
        <end position="141"/>
    </location>
</feature>